<gene>
    <name evidence="3" type="ORF">AJ85_14140</name>
    <name evidence="2" type="ORF">BALCAV_0210290</name>
</gene>
<dbReference type="RefSeq" id="WP_003322263.1">
    <property type="nucleotide sequence ID" value="NZ_ALPT02000029.1"/>
</dbReference>
<evidence type="ECO:0008006" key="6">
    <source>
        <dbReference type="Google" id="ProtNLM"/>
    </source>
</evidence>
<keyword evidence="1" id="KW-1133">Transmembrane helix</keyword>
<dbReference type="eggNOG" id="ENOG5033I20">
    <property type="taxonomic scope" value="Bacteria"/>
</dbReference>
<reference evidence="2 4" key="1">
    <citation type="journal article" date="2014" name="Genome Announc.">
        <title>Draft Genome Sequence of Bacillus alcalophilus AV1934, a Classic Alkaliphile Isolated from Human Feces in 1934.</title>
        <authorList>
            <person name="Attie O."/>
            <person name="Jayaprakash A."/>
            <person name="Shah H."/>
            <person name="Paulsen I.T."/>
            <person name="Morino M."/>
            <person name="Takahashi Y."/>
            <person name="Narumi I."/>
            <person name="Sachidanandam R."/>
            <person name="Satoh K."/>
            <person name="Ito M."/>
            <person name="Krulwich T.A."/>
        </authorList>
    </citation>
    <scope>NUCLEOTIDE SEQUENCE [LARGE SCALE GENOMIC DNA]</scope>
    <source>
        <strain evidence="2 4">AV1934</strain>
    </source>
</reference>
<dbReference type="STRING" id="1218173.BALCAV_0210290"/>
<keyword evidence="1" id="KW-0812">Transmembrane</keyword>
<evidence type="ECO:0000313" key="5">
    <source>
        <dbReference type="Proteomes" id="UP000297014"/>
    </source>
</evidence>
<evidence type="ECO:0000313" key="3">
    <source>
        <dbReference type="EMBL" id="THG89983.1"/>
    </source>
</evidence>
<evidence type="ECO:0000313" key="4">
    <source>
        <dbReference type="Proteomes" id="UP000002754"/>
    </source>
</evidence>
<protein>
    <recommendedName>
        <fullName evidence="6">DUF3796 domain-containing protein</fullName>
    </recommendedName>
</protein>
<comment type="caution">
    <text evidence="2">The sequence shown here is derived from an EMBL/GenBank/DDBJ whole genome shotgun (WGS) entry which is preliminary data.</text>
</comment>
<reference evidence="3 5" key="2">
    <citation type="submission" date="2014-01" db="EMBL/GenBank/DDBJ databases">
        <title>Draft genome sequencing of Bacillus alcalophilus CGMCC 1.3604.</title>
        <authorList>
            <person name="Yang J."/>
            <person name="Diao L."/>
            <person name="Yang S."/>
        </authorList>
    </citation>
    <scope>NUCLEOTIDE SEQUENCE [LARGE SCALE GENOMIC DNA]</scope>
    <source>
        <strain evidence="3 5">CGMCC 1.3604</strain>
    </source>
</reference>
<proteinExistence type="predicted"/>
<dbReference type="Proteomes" id="UP000297014">
    <property type="component" value="Unassembled WGS sequence"/>
</dbReference>
<dbReference type="AlphaFoldDB" id="A0A094WI41"/>
<accession>A0A094WI41</accession>
<keyword evidence="1" id="KW-0472">Membrane</keyword>
<organism evidence="2 4">
    <name type="scientific">Alkalihalobacillus alcalophilus ATCC 27647 = CGMCC 1.3604</name>
    <dbReference type="NCBI Taxonomy" id="1218173"/>
    <lineage>
        <taxon>Bacteria</taxon>
        <taxon>Bacillati</taxon>
        <taxon>Bacillota</taxon>
        <taxon>Bacilli</taxon>
        <taxon>Bacillales</taxon>
        <taxon>Bacillaceae</taxon>
        <taxon>Alkalihalobacillus</taxon>
    </lineage>
</organism>
<feature type="transmembrane region" description="Helical" evidence="1">
    <location>
        <begin position="45"/>
        <end position="67"/>
    </location>
</feature>
<feature type="transmembrane region" description="Helical" evidence="1">
    <location>
        <begin position="73"/>
        <end position="95"/>
    </location>
</feature>
<dbReference type="EMBL" id="JALP01000187">
    <property type="protein sequence ID" value="THG89983.1"/>
    <property type="molecule type" value="Genomic_DNA"/>
</dbReference>
<keyword evidence="4" id="KW-1185">Reference proteome</keyword>
<evidence type="ECO:0000313" key="2">
    <source>
        <dbReference type="EMBL" id="KGA97459.1"/>
    </source>
</evidence>
<feature type="transmembrane region" description="Helical" evidence="1">
    <location>
        <begin position="6"/>
        <end position="25"/>
    </location>
</feature>
<sequence>MSNLLWASSGIFLAIIIQLITWYFVRRNGQKKYLYDERHKQTTSFAKATAWNVSFVVILVAWFIIAVVEGASLAFFLFTGVYIIHTIAFGIAIAFETGELVKLNKSEQ</sequence>
<evidence type="ECO:0000256" key="1">
    <source>
        <dbReference type="SAM" id="Phobius"/>
    </source>
</evidence>
<dbReference type="Proteomes" id="UP000002754">
    <property type="component" value="Unassembled WGS sequence"/>
</dbReference>
<name>A0A094WI41_ALKAL</name>
<dbReference type="EMBL" id="ALPT02000029">
    <property type="protein sequence ID" value="KGA97459.1"/>
    <property type="molecule type" value="Genomic_DNA"/>
</dbReference>